<reference evidence="1 2" key="1">
    <citation type="submission" date="2019-12" db="EMBL/GenBank/DDBJ databases">
        <title>Full genome sequence of a Bacillus safensis strain isolated from commercially available natto in Indonesia.</title>
        <authorList>
            <person name="Yoshida M."/>
            <person name="Uomi M."/>
            <person name="Waturangi D."/>
            <person name="Ekaputri J.J."/>
            <person name="Setiamarga D.H.E."/>
        </authorList>
    </citation>
    <scope>NUCLEOTIDE SEQUENCE [LARGE SCALE GENOMIC DNA]</scope>
    <source>
        <strain evidence="1 2">IDN1</strain>
    </source>
</reference>
<organism evidence="1 2">
    <name type="scientific">Bacillus safensis</name>
    <dbReference type="NCBI Taxonomy" id="561879"/>
    <lineage>
        <taxon>Bacteria</taxon>
        <taxon>Bacillati</taxon>
        <taxon>Bacillota</taxon>
        <taxon>Bacilli</taxon>
        <taxon>Bacillales</taxon>
        <taxon>Bacillaceae</taxon>
        <taxon>Bacillus</taxon>
    </lineage>
</organism>
<dbReference type="EMBL" id="AP021906">
    <property type="protein sequence ID" value="BBP92792.1"/>
    <property type="molecule type" value="Genomic_DNA"/>
</dbReference>
<proteinExistence type="predicted"/>
<sequence length="59" mass="6675">MEAGQAAEISFVDEVEYGPKLCQTVFHWCPAEGYVMLSFELSNRSRLFRMGVLDVLGFV</sequence>
<gene>
    <name evidence="1" type="ORF">BsIDN1_64100</name>
</gene>
<dbReference type="Proteomes" id="UP000464658">
    <property type="component" value="Chromosome"/>
</dbReference>
<protein>
    <submittedName>
        <fullName evidence="1">Uncharacterized protein</fullName>
    </submittedName>
</protein>
<name>A0A5S9MJH0_BACIA</name>
<accession>A0A5S9MJH0</accession>
<evidence type="ECO:0000313" key="2">
    <source>
        <dbReference type="Proteomes" id="UP000464658"/>
    </source>
</evidence>
<evidence type="ECO:0000313" key="1">
    <source>
        <dbReference type="EMBL" id="BBP92792.1"/>
    </source>
</evidence>
<dbReference type="AlphaFoldDB" id="A0A5S9MJH0"/>